<reference evidence="3" key="1">
    <citation type="journal article" date="2020" name="Stud. Mycol.">
        <title>101 Dothideomycetes genomes: a test case for predicting lifestyles and emergence of pathogens.</title>
        <authorList>
            <person name="Haridas S."/>
            <person name="Albert R."/>
            <person name="Binder M."/>
            <person name="Bloem J."/>
            <person name="Labutti K."/>
            <person name="Salamov A."/>
            <person name="Andreopoulos B."/>
            <person name="Baker S."/>
            <person name="Barry K."/>
            <person name="Bills G."/>
            <person name="Bluhm B."/>
            <person name="Cannon C."/>
            <person name="Castanera R."/>
            <person name="Culley D."/>
            <person name="Daum C."/>
            <person name="Ezra D."/>
            <person name="Gonzalez J."/>
            <person name="Henrissat B."/>
            <person name="Kuo A."/>
            <person name="Liang C."/>
            <person name="Lipzen A."/>
            <person name="Lutzoni F."/>
            <person name="Magnuson J."/>
            <person name="Mondo S."/>
            <person name="Nolan M."/>
            <person name="Ohm R."/>
            <person name="Pangilinan J."/>
            <person name="Park H.-J."/>
            <person name="Ramirez L."/>
            <person name="Alfaro M."/>
            <person name="Sun H."/>
            <person name="Tritt A."/>
            <person name="Yoshinaga Y."/>
            <person name="Zwiers L.-H."/>
            <person name="Turgeon B."/>
            <person name="Goodwin S."/>
            <person name="Spatafora J."/>
            <person name="Crous P."/>
            <person name="Grigoriev I."/>
        </authorList>
    </citation>
    <scope>NUCLEOTIDE SEQUENCE</scope>
    <source>
        <strain evidence="3">CBS 121167</strain>
    </source>
</reference>
<dbReference type="Gene3D" id="3.30.870.10">
    <property type="entry name" value="Endonuclease Chain A"/>
    <property type="match status" value="2"/>
</dbReference>
<feature type="chain" id="PRO_5025353867" description="PLD phosphodiesterase domain-containing protein" evidence="1">
    <location>
        <begin position="20"/>
        <end position="717"/>
    </location>
</feature>
<dbReference type="GO" id="GO:0032049">
    <property type="term" value="P:cardiolipin biosynthetic process"/>
    <property type="evidence" value="ECO:0007669"/>
    <property type="project" value="UniProtKB-ARBA"/>
</dbReference>
<sequence>MAVVTVALSLACIVAASLAFAIDHFYRRQPWIPRTRIMATSISDKVFALCHEKDTVSSLLAEDPSLKPADAARQLYGRHGFSIYEGKLPAERRRATDEELERARRCGRFGDTKPSELFLRVWHDALCTLENDPLAGVVSPPLMGSTGVIPLTVISSLPDICRHMANLIARADKEVFLATNYWKESDASRLITDAMKELSKRAGARGKRAVVKVIYDRGSVKQVADNHLQVNEKDRTLPGVALPSQEEIPNIDMEVVNYHRPVLGTFHAKFMIVDRRIGILCSNNIQDNDNLEMMTHCEGPIVDSLYDMALLTWHEALNPPLPLLGALTTKRDSVLTTDTSSLVEIVDSTGGLLTAKIQHVNDSGERLPEDAPGDPHYDADIAGEILRLQSALTPAHGERVVDLVAQHLNASTHQTLTATAPDCAPEDAMTPYIAHAPHAAFPIALVNRRPFGALSHASINTPQNEAWLSAIRHAQRSIFIQSPDINAEPLLPALVAAVRRGVDVTLFATLGYNDLGELLPAQGGTNEMVAHGLYAALDGEERDRLKVCWYVGKDQLRPLHNAFKRRSCHIPTSPSPLSTSLSFPANAMYAVKLLIADGHIAIQGSGNQDTQSWFHSQETNILIDSEAVCHEWLDALRRNQNTHLFGEVCRGGGGGAGVGAGFSGGKGGGGGQERVAGVWYDDEGKEAEGALGVNPGRFSWVKGVVGAVQRVRGTGGF</sequence>
<evidence type="ECO:0000259" key="2">
    <source>
        <dbReference type="PROSITE" id="PS50035"/>
    </source>
</evidence>
<gene>
    <name evidence="3" type="ORF">K452DRAFT_360026</name>
</gene>
<dbReference type="OrthoDB" id="9997422at2759"/>
<organism evidence="3 4">
    <name type="scientific">Aplosporella prunicola CBS 121167</name>
    <dbReference type="NCBI Taxonomy" id="1176127"/>
    <lineage>
        <taxon>Eukaryota</taxon>
        <taxon>Fungi</taxon>
        <taxon>Dikarya</taxon>
        <taxon>Ascomycota</taxon>
        <taxon>Pezizomycotina</taxon>
        <taxon>Dothideomycetes</taxon>
        <taxon>Dothideomycetes incertae sedis</taxon>
        <taxon>Botryosphaeriales</taxon>
        <taxon>Aplosporellaceae</taxon>
        <taxon>Aplosporella</taxon>
    </lineage>
</organism>
<dbReference type="AlphaFoldDB" id="A0A6A6BAN3"/>
<dbReference type="GO" id="GO:0030572">
    <property type="term" value="F:phosphatidyltransferase activity"/>
    <property type="evidence" value="ECO:0007669"/>
    <property type="project" value="UniProtKB-ARBA"/>
</dbReference>
<dbReference type="Pfam" id="PF13091">
    <property type="entry name" value="PLDc_2"/>
    <property type="match status" value="1"/>
</dbReference>
<dbReference type="SUPFAM" id="SSF56024">
    <property type="entry name" value="Phospholipase D/nuclease"/>
    <property type="match status" value="2"/>
</dbReference>
<dbReference type="PROSITE" id="PS50035">
    <property type="entry name" value="PLD"/>
    <property type="match status" value="1"/>
</dbReference>
<dbReference type="RefSeq" id="XP_033396126.1">
    <property type="nucleotide sequence ID" value="XM_033546312.1"/>
</dbReference>
<dbReference type="GeneID" id="54303818"/>
<dbReference type="CDD" id="cd00138">
    <property type="entry name" value="PLDc_SF"/>
    <property type="match status" value="2"/>
</dbReference>
<keyword evidence="4" id="KW-1185">Reference proteome</keyword>
<evidence type="ECO:0000256" key="1">
    <source>
        <dbReference type="SAM" id="SignalP"/>
    </source>
</evidence>
<dbReference type="InterPro" id="IPR001736">
    <property type="entry name" value="PLipase_D/transphosphatidylase"/>
</dbReference>
<dbReference type="InterPro" id="IPR025202">
    <property type="entry name" value="PLD-like_dom"/>
</dbReference>
<evidence type="ECO:0000313" key="4">
    <source>
        <dbReference type="Proteomes" id="UP000799438"/>
    </source>
</evidence>
<accession>A0A6A6BAN3</accession>
<dbReference type="PANTHER" id="PTHR21248:SF22">
    <property type="entry name" value="PHOSPHOLIPASE D"/>
    <property type="match status" value="1"/>
</dbReference>
<dbReference type="EMBL" id="ML995490">
    <property type="protein sequence ID" value="KAF2140413.1"/>
    <property type="molecule type" value="Genomic_DNA"/>
</dbReference>
<dbReference type="PANTHER" id="PTHR21248">
    <property type="entry name" value="CARDIOLIPIN SYNTHASE"/>
    <property type="match status" value="1"/>
</dbReference>
<dbReference type="Proteomes" id="UP000799438">
    <property type="component" value="Unassembled WGS sequence"/>
</dbReference>
<proteinExistence type="predicted"/>
<name>A0A6A6BAN3_9PEZI</name>
<evidence type="ECO:0000313" key="3">
    <source>
        <dbReference type="EMBL" id="KAF2140413.1"/>
    </source>
</evidence>
<protein>
    <recommendedName>
        <fullName evidence="2">PLD phosphodiesterase domain-containing protein</fullName>
    </recommendedName>
</protein>
<feature type="signal peptide" evidence="1">
    <location>
        <begin position="1"/>
        <end position="19"/>
    </location>
</feature>
<keyword evidence="1" id="KW-0732">Signal</keyword>
<feature type="domain" description="PLD phosphodiesterase" evidence="2">
    <location>
        <begin position="262"/>
        <end position="289"/>
    </location>
</feature>